<evidence type="ECO:0000313" key="10">
    <source>
        <dbReference type="Proteomes" id="UP001372834"/>
    </source>
</evidence>
<accession>A0AAN8P840</accession>
<dbReference type="Pfam" id="PF06862">
    <property type="entry name" value="Utp25_C"/>
    <property type="match status" value="1"/>
</dbReference>
<feature type="domain" description="UTP25 C-terminal" evidence="7">
    <location>
        <begin position="578"/>
        <end position="765"/>
    </location>
</feature>
<feature type="region of interest" description="Disordered" evidence="6">
    <location>
        <begin position="49"/>
        <end position="68"/>
    </location>
</feature>
<dbReference type="Gene3D" id="3.40.50.300">
    <property type="entry name" value="P-loop containing nucleotide triphosphate hydrolases"/>
    <property type="match status" value="1"/>
</dbReference>
<dbReference type="GO" id="GO:0000462">
    <property type="term" value="P:maturation of SSU-rRNA from tricistronic rRNA transcript (SSU-rRNA, 5.8S rRNA, LSU-rRNA)"/>
    <property type="evidence" value="ECO:0007669"/>
    <property type="project" value="TreeGrafter"/>
</dbReference>
<dbReference type="GO" id="GO:0032040">
    <property type="term" value="C:small-subunit processome"/>
    <property type="evidence" value="ECO:0007669"/>
    <property type="project" value="TreeGrafter"/>
</dbReference>
<dbReference type="InterPro" id="IPR010678">
    <property type="entry name" value="UTP25"/>
</dbReference>
<comment type="caution">
    <text evidence="9">The sequence shown here is derived from an EMBL/GenBank/DDBJ whole genome shotgun (WGS) entry which is preliminary data.</text>
</comment>
<evidence type="ECO:0000313" key="9">
    <source>
        <dbReference type="EMBL" id="KAK6638810.1"/>
    </source>
</evidence>
<proteinExistence type="inferred from homology"/>
<feature type="domain" description="UTP25 NTP hydrolase-like" evidence="8">
    <location>
        <begin position="302"/>
        <end position="567"/>
    </location>
</feature>
<feature type="region of interest" description="Disordered" evidence="6">
    <location>
        <begin position="1"/>
        <end position="39"/>
    </location>
</feature>
<feature type="compositionally biased region" description="Basic residues" evidence="6">
    <location>
        <begin position="1"/>
        <end position="30"/>
    </location>
</feature>
<dbReference type="AlphaFoldDB" id="A0AAN8P840"/>
<dbReference type="InterPro" id="IPR053940">
    <property type="entry name" value="UTP25_NTPase-like"/>
</dbReference>
<dbReference type="GO" id="GO:0034511">
    <property type="term" value="F:U3 snoRNA binding"/>
    <property type="evidence" value="ECO:0007669"/>
    <property type="project" value="InterPro"/>
</dbReference>
<reference evidence="9 10" key="1">
    <citation type="submission" date="2023-10" db="EMBL/GenBank/DDBJ databases">
        <title>Genomes of two closely related lineages of the louse Polyplax serrata with different host specificities.</title>
        <authorList>
            <person name="Martinu J."/>
            <person name="Tarabai H."/>
            <person name="Stefka J."/>
            <person name="Hypsa V."/>
        </authorList>
    </citation>
    <scope>NUCLEOTIDE SEQUENCE [LARGE SCALE GENOMIC DNA]</scope>
    <source>
        <strain evidence="9">HR10_N</strain>
    </source>
</reference>
<feature type="region of interest" description="Disordered" evidence="6">
    <location>
        <begin position="92"/>
        <end position="133"/>
    </location>
</feature>
<dbReference type="Pfam" id="PF22916">
    <property type="entry name" value="UTP25_NTPase-like"/>
    <property type="match status" value="1"/>
</dbReference>
<dbReference type="GO" id="GO:0019843">
    <property type="term" value="F:rRNA binding"/>
    <property type="evidence" value="ECO:0007669"/>
    <property type="project" value="TreeGrafter"/>
</dbReference>
<evidence type="ECO:0000259" key="7">
    <source>
        <dbReference type="Pfam" id="PF06862"/>
    </source>
</evidence>
<dbReference type="InterPro" id="IPR053939">
    <property type="entry name" value="UTP25_C"/>
</dbReference>
<evidence type="ECO:0000256" key="1">
    <source>
        <dbReference type="ARBA" id="ARBA00004604"/>
    </source>
</evidence>
<dbReference type="PANTHER" id="PTHR12933">
    <property type="entry name" value="ORF PROTEIN-RELATED"/>
    <property type="match status" value="1"/>
</dbReference>
<organism evidence="9 10">
    <name type="scientific">Polyplax serrata</name>
    <name type="common">Common mouse louse</name>
    <dbReference type="NCBI Taxonomy" id="468196"/>
    <lineage>
        <taxon>Eukaryota</taxon>
        <taxon>Metazoa</taxon>
        <taxon>Ecdysozoa</taxon>
        <taxon>Arthropoda</taxon>
        <taxon>Hexapoda</taxon>
        <taxon>Insecta</taxon>
        <taxon>Pterygota</taxon>
        <taxon>Neoptera</taxon>
        <taxon>Paraneoptera</taxon>
        <taxon>Psocodea</taxon>
        <taxon>Troctomorpha</taxon>
        <taxon>Phthiraptera</taxon>
        <taxon>Anoplura</taxon>
        <taxon>Polyplacidae</taxon>
        <taxon>Polyplax</taxon>
    </lineage>
</organism>
<name>A0AAN8P840_POLSC</name>
<evidence type="ECO:0000256" key="3">
    <source>
        <dbReference type="ARBA" id="ARBA00023242"/>
    </source>
</evidence>
<evidence type="ECO:0000259" key="8">
    <source>
        <dbReference type="Pfam" id="PF22916"/>
    </source>
</evidence>
<evidence type="ECO:0000256" key="6">
    <source>
        <dbReference type="SAM" id="MobiDB-lite"/>
    </source>
</evidence>
<comment type="similarity">
    <text evidence="2">Belongs to the UTP25 family.</text>
</comment>
<comment type="subcellular location">
    <subcellularLocation>
        <location evidence="1">Nucleus</location>
        <location evidence="1">Nucleolus</location>
    </subcellularLocation>
</comment>
<feature type="compositionally biased region" description="Acidic residues" evidence="6">
    <location>
        <begin position="94"/>
        <end position="125"/>
    </location>
</feature>
<sequence>MGRGKFQKQKRDRKKSRQPRQSKFKKKKYQIPRDMKHTEQYAQYKQKIEKEKKKKIKPVEEDEYEAEVVQDPLSLLLSTFKSNKNKFTENLAIDSEDSSDDSDENSMEVEATEAIEETEETEETEDHNLKTDKCDTSNETVTKIDCLVNNTDEETDLSGEDEIEDEKAIEAEVNNKNDPFHIHLNYDLSQDLLDSVSSTPMKCKTSKLYWPVLKNLKVEIPMSSDKQETTNENTEPVQMIESVEYAKEYSPPVLIQTVDYDKLYIKSQIQKNIFMANKKHTSVANEDFSQLQKELFSVMNNYQDLFYCERTLQNGEEVRFTYCLHAVNHVLKTRLKILHHTSKAHKKSKDDILPDEFRDQGLVRPKVVIIAPFRNSCLRIVDIICSILLSDNKANVINKKRFYDEFKGSELLMPKKNPKPEDYEQLFRGNIDDNFRIGLSVTKKSVKLYSDFYSSDIIVASPLGLRMVIGAEGDKEQDFDFLASVEILVLDQAEVFLMQNWDHLLLIFDHLHMQPKESHGTDFSRVRSWALNGWTKFYRQTLLFSSVASSDLNAVFNRRCFNYAGKIRVVNPVEDGSICRVVVPLCHVFQKFKSDSATNALDDRFRVFTEKIIPQYKDPAMTGVLIYIPSYFDYVRIRNYLKQSDYNFVQICEYSKDSKVARARDMFYHNEAKILLYSERFHFFRRINLKGIRHLIFYQPPTIPHFYAEMCNLMQETNQNRFLINDHLMTVSVLYCKYDIHQLSGIVKTARAAKIISSDKDIHMFSTS</sequence>
<evidence type="ECO:0000256" key="2">
    <source>
        <dbReference type="ARBA" id="ARBA00009223"/>
    </source>
</evidence>
<dbReference type="InterPro" id="IPR027417">
    <property type="entry name" value="P-loop_NTPase"/>
</dbReference>
<protein>
    <recommendedName>
        <fullName evidence="4">U3 small nucleolar RNA-associated protein 25 homolog</fullName>
    </recommendedName>
    <alternativeName>
        <fullName evidence="5">UTP25 small subunit processor component</fullName>
    </alternativeName>
</protein>
<gene>
    <name evidence="9" type="ORF">RUM43_007079</name>
</gene>
<dbReference type="Proteomes" id="UP001372834">
    <property type="component" value="Unassembled WGS sequence"/>
</dbReference>
<evidence type="ECO:0000256" key="5">
    <source>
        <dbReference type="ARBA" id="ARBA00032325"/>
    </source>
</evidence>
<evidence type="ECO:0000256" key="4">
    <source>
        <dbReference type="ARBA" id="ARBA00024421"/>
    </source>
</evidence>
<keyword evidence="3" id="KW-0539">Nucleus</keyword>
<dbReference type="EMBL" id="JAWJWE010000003">
    <property type="protein sequence ID" value="KAK6638810.1"/>
    <property type="molecule type" value="Genomic_DNA"/>
</dbReference>
<dbReference type="PANTHER" id="PTHR12933:SF0">
    <property type="entry name" value="U3 SMALL NUCLEOLAR RNA-ASSOCIATED PROTEIN 25 HOMOLOG"/>
    <property type="match status" value="1"/>
</dbReference>